<dbReference type="AlphaFoldDB" id="A0A0C2J549"/>
<keyword evidence="2" id="KW-1185">Reference proteome</keyword>
<sequence length="101" mass="11607">MKVATNKSSKTPRTPFKTDMIYLVNVSMAQKFIKANQWEDAGNAYLQAAILAENNLKEFDKASNCYLESANCYRATLSEKAYQCFRKTIDVYIKRVDNHLI</sequence>
<evidence type="ECO:0000313" key="1">
    <source>
        <dbReference type="EMBL" id="KII72954.1"/>
    </source>
</evidence>
<reference evidence="1 2" key="1">
    <citation type="journal article" date="2014" name="Genome Biol. Evol.">
        <title>The genome of the myxosporean Thelohanellus kitauei shows adaptations to nutrient acquisition within its fish host.</title>
        <authorList>
            <person name="Yang Y."/>
            <person name="Xiong J."/>
            <person name="Zhou Z."/>
            <person name="Huo F."/>
            <person name="Miao W."/>
            <person name="Ran C."/>
            <person name="Liu Y."/>
            <person name="Zhang J."/>
            <person name="Feng J."/>
            <person name="Wang M."/>
            <person name="Wang M."/>
            <person name="Wang L."/>
            <person name="Yao B."/>
        </authorList>
    </citation>
    <scope>NUCLEOTIDE SEQUENCE [LARGE SCALE GENOMIC DNA]</scope>
    <source>
        <strain evidence="1">Wuqing</strain>
    </source>
</reference>
<dbReference type="Proteomes" id="UP000031668">
    <property type="component" value="Unassembled WGS sequence"/>
</dbReference>
<dbReference type="SUPFAM" id="SSF48452">
    <property type="entry name" value="TPR-like"/>
    <property type="match status" value="1"/>
</dbReference>
<dbReference type="Gene3D" id="1.25.40.10">
    <property type="entry name" value="Tetratricopeptide repeat domain"/>
    <property type="match status" value="1"/>
</dbReference>
<evidence type="ECO:0000313" key="2">
    <source>
        <dbReference type="Proteomes" id="UP000031668"/>
    </source>
</evidence>
<accession>A0A0C2J549</accession>
<comment type="caution">
    <text evidence="1">The sequence shown here is derived from an EMBL/GenBank/DDBJ whole genome shotgun (WGS) entry which is preliminary data.</text>
</comment>
<dbReference type="OrthoDB" id="9984275at2759"/>
<dbReference type="EMBL" id="JWZT01001059">
    <property type="protein sequence ID" value="KII72954.1"/>
    <property type="molecule type" value="Genomic_DNA"/>
</dbReference>
<organism evidence="1 2">
    <name type="scientific">Thelohanellus kitauei</name>
    <name type="common">Myxosporean</name>
    <dbReference type="NCBI Taxonomy" id="669202"/>
    <lineage>
        <taxon>Eukaryota</taxon>
        <taxon>Metazoa</taxon>
        <taxon>Cnidaria</taxon>
        <taxon>Myxozoa</taxon>
        <taxon>Myxosporea</taxon>
        <taxon>Bivalvulida</taxon>
        <taxon>Platysporina</taxon>
        <taxon>Myxobolidae</taxon>
        <taxon>Thelohanellus</taxon>
    </lineage>
</organism>
<dbReference type="Pfam" id="PF14938">
    <property type="entry name" value="SNAP"/>
    <property type="match status" value="1"/>
</dbReference>
<proteinExistence type="predicted"/>
<protein>
    <recommendedName>
        <fullName evidence="3">Alpha-soluble NSF attachment protein</fullName>
    </recommendedName>
</protein>
<evidence type="ECO:0008006" key="3">
    <source>
        <dbReference type="Google" id="ProtNLM"/>
    </source>
</evidence>
<gene>
    <name evidence="1" type="ORF">RF11_02934</name>
</gene>
<name>A0A0C2J549_THEKT</name>
<dbReference type="InterPro" id="IPR011990">
    <property type="entry name" value="TPR-like_helical_dom_sf"/>
</dbReference>